<dbReference type="PANTHER" id="PTHR42734:SF5">
    <property type="entry name" value="IRON TRANSPORT SYSTEM ATP-BINDING PROTEIN HI_0361-RELATED"/>
    <property type="match status" value="1"/>
</dbReference>
<evidence type="ECO:0000256" key="4">
    <source>
        <dbReference type="ARBA" id="ARBA00022840"/>
    </source>
</evidence>
<evidence type="ECO:0000259" key="5">
    <source>
        <dbReference type="PROSITE" id="PS50893"/>
    </source>
</evidence>
<proteinExistence type="inferred from homology"/>
<dbReference type="PROSITE" id="PS50893">
    <property type="entry name" value="ABC_TRANSPORTER_2"/>
    <property type="match status" value="1"/>
</dbReference>
<keyword evidence="3" id="KW-0547">Nucleotide-binding</keyword>
<dbReference type="SUPFAM" id="SSF52540">
    <property type="entry name" value="P-loop containing nucleoside triphosphate hydrolases"/>
    <property type="match status" value="1"/>
</dbReference>
<gene>
    <name evidence="6" type="ordered locus">Smar_0363</name>
</gene>
<comment type="similarity">
    <text evidence="1">Belongs to the ABC transporter superfamily.</text>
</comment>
<dbReference type="InterPro" id="IPR003593">
    <property type="entry name" value="AAA+_ATPase"/>
</dbReference>
<dbReference type="KEGG" id="smr:Smar_0363"/>
<organism evidence="6 7">
    <name type="scientific">Staphylothermus marinus (strain ATCC 43588 / DSM 3639 / JCM 9404 / F1)</name>
    <dbReference type="NCBI Taxonomy" id="399550"/>
    <lineage>
        <taxon>Archaea</taxon>
        <taxon>Thermoproteota</taxon>
        <taxon>Thermoprotei</taxon>
        <taxon>Desulfurococcales</taxon>
        <taxon>Desulfurococcaceae</taxon>
        <taxon>Staphylothermus</taxon>
    </lineage>
</organism>
<name>A3DLG5_STAMF</name>
<dbReference type="OrthoDB" id="24644at2157"/>
<dbReference type="Pfam" id="PF00005">
    <property type="entry name" value="ABC_tran"/>
    <property type="match status" value="1"/>
</dbReference>
<dbReference type="HOGENOM" id="CLU_000604_1_11_2"/>
<evidence type="ECO:0000313" key="7">
    <source>
        <dbReference type="Proteomes" id="UP000000254"/>
    </source>
</evidence>
<dbReference type="Proteomes" id="UP000000254">
    <property type="component" value="Chromosome"/>
</dbReference>
<dbReference type="EMBL" id="CP000575">
    <property type="protein sequence ID" value="ABN69475.1"/>
    <property type="molecule type" value="Genomic_DNA"/>
</dbReference>
<keyword evidence="7" id="KW-1185">Reference proteome</keyword>
<dbReference type="Gene3D" id="3.40.50.300">
    <property type="entry name" value="P-loop containing nucleotide triphosphate hydrolases"/>
    <property type="match status" value="1"/>
</dbReference>
<dbReference type="eggNOG" id="arCOG00201">
    <property type="taxonomic scope" value="Archaea"/>
</dbReference>
<dbReference type="GO" id="GO:0005524">
    <property type="term" value="F:ATP binding"/>
    <property type="evidence" value="ECO:0007669"/>
    <property type="project" value="UniProtKB-KW"/>
</dbReference>
<dbReference type="STRING" id="399550.Smar_0363"/>
<protein>
    <submittedName>
        <fullName evidence="6">ABC transporter related</fullName>
    </submittedName>
</protein>
<dbReference type="InterPro" id="IPR027417">
    <property type="entry name" value="P-loop_NTPase"/>
</dbReference>
<dbReference type="SMART" id="SM00382">
    <property type="entry name" value="AAA"/>
    <property type="match status" value="1"/>
</dbReference>
<evidence type="ECO:0000313" key="6">
    <source>
        <dbReference type="EMBL" id="ABN69475.1"/>
    </source>
</evidence>
<evidence type="ECO:0000256" key="3">
    <source>
        <dbReference type="ARBA" id="ARBA00022741"/>
    </source>
</evidence>
<dbReference type="InterPro" id="IPR003439">
    <property type="entry name" value="ABC_transporter-like_ATP-bd"/>
</dbReference>
<feature type="domain" description="ABC transporter" evidence="5">
    <location>
        <begin position="4"/>
        <end position="241"/>
    </location>
</feature>
<reference evidence="6 7" key="2">
    <citation type="journal article" date="2009" name="Stand. Genomic Sci.">
        <title>Complete genome sequence of Staphylothermus marinus Stetter and Fiala 1986 type strain F1.</title>
        <authorList>
            <person name="Anderson I.J."/>
            <person name="Sun H."/>
            <person name="Lapidus A."/>
            <person name="Copeland A."/>
            <person name="Glavina Del Rio T."/>
            <person name="Tice H."/>
            <person name="Dalin E."/>
            <person name="Lucas S."/>
            <person name="Barry K."/>
            <person name="Land M."/>
            <person name="Richardson P."/>
            <person name="Huber H."/>
            <person name="Kyrpides N.C."/>
        </authorList>
    </citation>
    <scope>NUCLEOTIDE SEQUENCE [LARGE SCALE GENOMIC DNA]</scope>
    <source>
        <strain evidence="7">ATCC 43588 / DSM 3639 / JCM 9404 / F1</strain>
    </source>
</reference>
<dbReference type="CDD" id="cd03235">
    <property type="entry name" value="ABC_Metallic_Cations"/>
    <property type="match status" value="1"/>
</dbReference>
<reference evidence="7" key="1">
    <citation type="journal article" date="2009" name="BMC Genomics">
        <title>The complete genome sequence of Staphylothermus marinus reveals differences in sulfur metabolism among heterotrophic Crenarchaeota.</title>
        <authorList>
            <person name="Anderson I.J."/>
            <person name="Dharmarajan L."/>
            <person name="Rodriguez J."/>
            <person name="Hooper S."/>
            <person name="Porat I."/>
            <person name="Ulrich L.E."/>
            <person name="Elkins J.G."/>
            <person name="Mavromatis K."/>
            <person name="Sun H."/>
            <person name="Land M."/>
            <person name="Lapidus A."/>
            <person name="Lucas S."/>
            <person name="Barry K."/>
            <person name="Huber H."/>
            <person name="Zhulin I.B."/>
            <person name="Whitman W.B."/>
            <person name="Mukhopadhyay B."/>
            <person name="Woese C."/>
            <person name="Bristow J."/>
            <person name="Kyrpides N."/>
        </authorList>
    </citation>
    <scope>NUCLEOTIDE SEQUENCE [LARGE SCALE GENOMIC DNA]</scope>
    <source>
        <strain evidence="7">ATCC 43588 / DSM 3639 / JCM 9404 / F1</strain>
    </source>
</reference>
<keyword evidence="2" id="KW-0813">Transport</keyword>
<keyword evidence="4" id="KW-0067">ATP-binding</keyword>
<evidence type="ECO:0000256" key="1">
    <source>
        <dbReference type="ARBA" id="ARBA00005417"/>
    </source>
</evidence>
<evidence type="ECO:0000256" key="2">
    <source>
        <dbReference type="ARBA" id="ARBA00022448"/>
    </source>
</evidence>
<dbReference type="InterPro" id="IPR050153">
    <property type="entry name" value="Metal_Ion_Import_ABC"/>
</dbReference>
<accession>A3DLG5</accession>
<dbReference type="GO" id="GO:0016887">
    <property type="term" value="F:ATP hydrolysis activity"/>
    <property type="evidence" value="ECO:0007669"/>
    <property type="project" value="InterPro"/>
</dbReference>
<dbReference type="PANTHER" id="PTHR42734">
    <property type="entry name" value="METAL TRANSPORT SYSTEM ATP-BINDING PROTEIN TM_0124-RELATED"/>
    <property type="match status" value="1"/>
</dbReference>
<dbReference type="AlphaFoldDB" id="A3DLG5"/>
<sequence length="256" mass="29168">MVSIAVENLTVGYSKYIVLKNLSFKHEGPGLIQVLGPNGAGKTTLLRTILGLIKPIEGRVIINDEDVTGNPSRAGKYIGYVPQTTGLSEPDYPLTVMELIECCYVLRKPWPRILVRRKEKEYIMKILEIVGLSRELWNKNFWDLSGGQKQRSYIARALVHDPSILLMDEPFSNIDPNGRVDLAELIGRLSRNKLVIVTSHDPMLLLKYTSKILLVNREIYVYGKPEEVLRRDIAEKIYGKAILEVREHIHIIDSHR</sequence>